<gene>
    <name evidence="6" type="ORF">PV367_39525</name>
</gene>
<feature type="active site" description="Charge relay system" evidence="4">
    <location>
        <position position="195"/>
    </location>
</feature>
<dbReference type="RefSeq" id="WP_319698367.1">
    <property type="nucleotide sequence ID" value="NZ_JARAWN010000451.1"/>
</dbReference>
<proteinExistence type="inferred from homology"/>
<feature type="active site" description="Charge relay system" evidence="4">
    <location>
        <position position="163"/>
    </location>
</feature>
<evidence type="ECO:0000256" key="2">
    <source>
        <dbReference type="ARBA" id="ARBA00022801"/>
    </source>
</evidence>
<dbReference type="Pfam" id="PF00082">
    <property type="entry name" value="Peptidase_S8"/>
    <property type="match status" value="1"/>
</dbReference>
<evidence type="ECO:0000256" key="1">
    <source>
        <dbReference type="ARBA" id="ARBA00022670"/>
    </source>
</evidence>
<dbReference type="EMBL" id="JARAWN010000451">
    <property type="protein sequence ID" value="MDX3135755.1"/>
    <property type="molecule type" value="Genomic_DNA"/>
</dbReference>
<sequence>MCEDLEDFSTVAGPLGVLRELQRVWEELQTVRRLGLQPPVIIELSEISRDTSERFNHWDSPAIAVVRHERGVGMRAAAQAPAELATNLHFLSARPYYPELYPPGLFGYGSGLIWEPGYRFRAAQGGSGNVQVLDQAMLNQLAQSAPNIPQGEKAAGPRVAVLDTGVSGANTQMIDFLRCDVSSPKVVNPDDQHGHGTAVAQIIEAVPNNSVIHPIRALDVDPAGYASGRSYEVLSALLYALYSDSYDLINASFTTSVSSSCDSSLGNTIDYLVAYRRAHRLPGPMLVAAAGNDYGAASGYPANVAGSVVALANTSSGPATYNSTPPMSAITCWAYGGSDTHPLGDLTGRSPSGPTGEAAKLWGTSFAAAVVSGAYLP</sequence>
<accession>A0AAJ2PXW7</accession>
<keyword evidence="3 4" id="KW-0720">Serine protease</keyword>
<dbReference type="GO" id="GO:0004252">
    <property type="term" value="F:serine-type endopeptidase activity"/>
    <property type="evidence" value="ECO:0007669"/>
    <property type="project" value="UniProtKB-UniRule"/>
</dbReference>
<dbReference type="PROSITE" id="PS51892">
    <property type="entry name" value="SUBTILASE"/>
    <property type="match status" value="1"/>
</dbReference>
<dbReference type="CDD" id="cd00306">
    <property type="entry name" value="Peptidases_S8_S53"/>
    <property type="match status" value="1"/>
</dbReference>
<organism evidence="6 7">
    <name type="scientific">Streptomyces europaeiscabiei</name>
    <dbReference type="NCBI Taxonomy" id="146819"/>
    <lineage>
        <taxon>Bacteria</taxon>
        <taxon>Bacillati</taxon>
        <taxon>Actinomycetota</taxon>
        <taxon>Actinomycetes</taxon>
        <taxon>Kitasatosporales</taxon>
        <taxon>Streptomycetaceae</taxon>
        <taxon>Streptomyces</taxon>
    </lineage>
</organism>
<dbReference type="InterPro" id="IPR000209">
    <property type="entry name" value="Peptidase_S8/S53_dom"/>
</dbReference>
<name>A0AAJ2PXW7_9ACTN</name>
<dbReference type="PRINTS" id="PR00723">
    <property type="entry name" value="SUBTILISIN"/>
</dbReference>
<evidence type="ECO:0000259" key="5">
    <source>
        <dbReference type="Pfam" id="PF00082"/>
    </source>
</evidence>
<comment type="caution">
    <text evidence="6">The sequence shown here is derived from an EMBL/GenBank/DDBJ whole genome shotgun (WGS) entry which is preliminary data.</text>
</comment>
<evidence type="ECO:0000313" key="6">
    <source>
        <dbReference type="EMBL" id="MDX3135755.1"/>
    </source>
</evidence>
<feature type="domain" description="Peptidase S8/S53" evidence="5">
    <location>
        <begin position="156"/>
        <end position="374"/>
    </location>
</feature>
<reference evidence="6" key="1">
    <citation type="journal article" date="2023" name="Microb. Genom.">
        <title>Mesoterricola silvestris gen. nov., sp. nov., Mesoterricola sediminis sp. nov., Geothrix oryzae sp. nov., Geothrix edaphica sp. nov., Geothrix rubra sp. nov., and Geothrix limicola sp. nov., six novel members of Acidobacteriota isolated from soils.</title>
        <authorList>
            <person name="Weisberg A.J."/>
            <person name="Pearce E."/>
            <person name="Kramer C.G."/>
            <person name="Chang J.H."/>
            <person name="Clarke C.R."/>
        </authorList>
    </citation>
    <scope>NUCLEOTIDE SEQUENCE</scope>
    <source>
        <strain evidence="6">ND06-05F</strain>
    </source>
</reference>
<dbReference type="InterPro" id="IPR036852">
    <property type="entry name" value="Peptidase_S8/S53_dom_sf"/>
</dbReference>
<keyword evidence="2 4" id="KW-0378">Hydrolase</keyword>
<evidence type="ECO:0000256" key="3">
    <source>
        <dbReference type="ARBA" id="ARBA00022825"/>
    </source>
</evidence>
<dbReference type="GO" id="GO:0006508">
    <property type="term" value="P:proteolysis"/>
    <property type="evidence" value="ECO:0007669"/>
    <property type="project" value="UniProtKB-KW"/>
</dbReference>
<evidence type="ECO:0000313" key="7">
    <source>
        <dbReference type="Proteomes" id="UP001273589"/>
    </source>
</evidence>
<dbReference type="AlphaFoldDB" id="A0AAJ2PXW7"/>
<dbReference type="Proteomes" id="UP001273589">
    <property type="component" value="Unassembled WGS sequence"/>
</dbReference>
<comment type="similarity">
    <text evidence="4">Belongs to the peptidase S8 family.</text>
</comment>
<evidence type="ECO:0000256" key="4">
    <source>
        <dbReference type="PROSITE-ProRule" id="PRU01240"/>
    </source>
</evidence>
<feature type="active site" description="Charge relay system" evidence="4">
    <location>
        <position position="365"/>
    </location>
</feature>
<keyword evidence="1 4" id="KW-0645">Protease</keyword>
<dbReference type="SUPFAM" id="SSF52743">
    <property type="entry name" value="Subtilisin-like"/>
    <property type="match status" value="1"/>
</dbReference>
<dbReference type="InterPro" id="IPR015500">
    <property type="entry name" value="Peptidase_S8_subtilisin-rel"/>
</dbReference>
<protein>
    <submittedName>
        <fullName evidence="6">S8/S53 family peptidase</fullName>
    </submittedName>
</protein>
<dbReference type="Gene3D" id="3.40.50.200">
    <property type="entry name" value="Peptidase S8/S53 domain"/>
    <property type="match status" value="1"/>
</dbReference>